<dbReference type="SUPFAM" id="SSF56801">
    <property type="entry name" value="Acetyl-CoA synthetase-like"/>
    <property type="match status" value="1"/>
</dbReference>
<name>X1G0D8_9ZZZZ</name>
<dbReference type="GO" id="GO:0016878">
    <property type="term" value="F:acid-thiol ligase activity"/>
    <property type="evidence" value="ECO:0007669"/>
    <property type="project" value="UniProtKB-ARBA"/>
</dbReference>
<dbReference type="Pfam" id="PF00501">
    <property type="entry name" value="AMP-binding"/>
    <property type="match status" value="1"/>
</dbReference>
<dbReference type="AlphaFoldDB" id="X1G0D8"/>
<dbReference type="Gene3D" id="3.40.50.980">
    <property type="match status" value="2"/>
</dbReference>
<evidence type="ECO:0000313" key="3">
    <source>
        <dbReference type="EMBL" id="GAH26458.1"/>
    </source>
</evidence>
<dbReference type="PANTHER" id="PTHR43767:SF1">
    <property type="entry name" value="NONRIBOSOMAL PEPTIDE SYNTHASE PES1 (EUROFUNG)-RELATED"/>
    <property type="match status" value="1"/>
</dbReference>
<dbReference type="Gene3D" id="3.30.300.30">
    <property type="match status" value="1"/>
</dbReference>
<sequence length="561" mass="62323">WRKSWDPGITDLDPKVWEISYPEAIRPVFEQYPDQLALEFLGIKITFKELDEYSNQFANMLIENGFKVGDIVGINLANTPQYIISWLGTLKAGCVVSGVSFLLSSEQMEYQINDLSSVGNKVALVTLDAIFENRLKPISSNLKNLELVIATNLADFLPKIKQVLGKLLKKVPKGKVTPLEGKKVINFMDILNTYSKELPDVKITPDDLAYIQYTGGTTGPPKGAMLTHRNSVADLLIVQHWLSWDDTRGKGVAMSGFPLFHIAGLFFCASCVNLGWTQLLIPNPRDTGHICKVIEKYRPSAYVNVPSLFQLLMKDPKFKTLDHSNVDACISAASPFPVESQKEFESIVGEGKLIEAYGMTETSPLTTMNPSKGKKKLGSIGLPYQNLDLKLVDPDTGKEVPIGKPGEILVKGPMVMKGYLNKPEETKKAIDADGYMKTGDVAIFDEEGYLRIVDRTKDMIIVGGFKVFSTKLEDTLMTHPAIGMVATIGIPNPERPGSELVKAYIQLNPDYVYDGNEEKLKEDIIKFAKEKCAPYEVPKIIEISEELPLTVVGKVDKKRLR</sequence>
<gene>
    <name evidence="3" type="ORF">S03H2_09776</name>
</gene>
<dbReference type="InterPro" id="IPR045851">
    <property type="entry name" value="AMP-bd_C_sf"/>
</dbReference>
<feature type="non-terminal residue" evidence="3">
    <location>
        <position position="561"/>
    </location>
</feature>
<evidence type="ECO:0000259" key="1">
    <source>
        <dbReference type="Pfam" id="PF00501"/>
    </source>
</evidence>
<dbReference type="InterPro" id="IPR025110">
    <property type="entry name" value="AMP-bd_C"/>
</dbReference>
<reference evidence="3" key="1">
    <citation type="journal article" date="2014" name="Front. Microbiol.">
        <title>High frequency of phylogenetically diverse reductive dehalogenase-homologous genes in deep subseafloor sedimentary metagenomes.</title>
        <authorList>
            <person name="Kawai M."/>
            <person name="Futagami T."/>
            <person name="Toyoda A."/>
            <person name="Takaki Y."/>
            <person name="Nishi S."/>
            <person name="Hori S."/>
            <person name="Arai W."/>
            <person name="Tsubouchi T."/>
            <person name="Morono Y."/>
            <person name="Uchiyama I."/>
            <person name="Ito T."/>
            <person name="Fujiyama A."/>
            <person name="Inagaki F."/>
            <person name="Takami H."/>
        </authorList>
    </citation>
    <scope>NUCLEOTIDE SEQUENCE</scope>
    <source>
        <strain evidence="3">Expedition CK06-06</strain>
    </source>
</reference>
<dbReference type="PROSITE" id="PS00455">
    <property type="entry name" value="AMP_BINDING"/>
    <property type="match status" value="1"/>
</dbReference>
<dbReference type="InterPro" id="IPR020845">
    <property type="entry name" value="AMP-binding_CS"/>
</dbReference>
<proteinExistence type="predicted"/>
<protein>
    <recommendedName>
        <fullName evidence="4">AMP-dependent synthetase/ligase domain-containing protein</fullName>
    </recommendedName>
</protein>
<dbReference type="Pfam" id="PF13193">
    <property type="entry name" value="AMP-binding_C"/>
    <property type="match status" value="1"/>
</dbReference>
<feature type="non-terminal residue" evidence="3">
    <location>
        <position position="1"/>
    </location>
</feature>
<dbReference type="EMBL" id="BARU01005083">
    <property type="protein sequence ID" value="GAH26458.1"/>
    <property type="molecule type" value="Genomic_DNA"/>
</dbReference>
<accession>X1G0D8</accession>
<feature type="domain" description="AMP-dependent synthetase/ligase" evidence="1">
    <location>
        <begin position="30"/>
        <end position="420"/>
    </location>
</feature>
<dbReference type="InterPro" id="IPR050237">
    <property type="entry name" value="ATP-dep_AMP-bd_enzyme"/>
</dbReference>
<evidence type="ECO:0008006" key="4">
    <source>
        <dbReference type="Google" id="ProtNLM"/>
    </source>
</evidence>
<organism evidence="3">
    <name type="scientific">marine sediment metagenome</name>
    <dbReference type="NCBI Taxonomy" id="412755"/>
    <lineage>
        <taxon>unclassified sequences</taxon>
        <taxon>metagenomes</taxon>
        <taxon>ecological metagenomes</taxon>
    </lineage>
</organism>
<comment type="caution">
    <text evidence="3">The sequence shown here is derived from an EMBL/GenBank/DDBJ whole genome shotgun (WGS) entry which is preliminary data.</text>
</comment>
<dbReference type="InterPro" id="IPR000873">
    <property type="entry name" value="AMP-dep_synth/lig_dom"/>
</dbReference>
<evidence type="ECO:0000259" key="2">
    <source>
        <dbReference type="Pfam" id="PF13193"/>
    </source>
</evidence>
<feature type="domain" description="AMP-binding enzyme C-terminal" evidence="2">
    <location>
        <begin position="471"/>
        <end position="554"/>
    </location>
</feature>
<dbReference type="Gene3D" id="2.30.38.10">
    <property type="entry name" value="Luciferase, Domain 3"/>
    <property type="match status" value="1"/>
</dbReference>
<dbReference type="PANTHER" id="PTHR43767">
    <property type="entry name" value="LONG-CHAIN-FATTY-ACID--COA LIGASE"/>
    <property type="match status" value="1"/>
</dbReference>